<name>A0ABU5JE04_9ACTN</name>
<evidence type="ECO:0000256" key="1">
    <source>
        <dbReference type="ARBA" id="ARBA00022729"/>
    </source>
</evidence>
<protein>
    <submittedName>
        <fullName evidence="2">Extracellular solute-binding protein</fullName>
    </submittedName>
</protein>
<dbReference type="Pfam" id="PF01547">
    <property type="entry name" value="SBP_bac_1"/>
    <property type="match status" value="1"/>
</dbReference>
<dbReference type="Proteomes" id="UP001290101">
    <property type="component" value="Unassembled WGS sequence"/>
</dbReference>
<keyword evidence="3" id="KW-1185">Reference proteome</keyword>
<comment type="caution">
    <text evidence="2">The sequence shown here is derived from an EMBL/GenBank/DDBJ whole genome shotgun (WGS) entry which is preliminary data.</text>
</comment>
<evidence type="ECO:0000313" key="2">
    <source>
        <dbReference type="EMBL" id="MDZ5490815.1"/>
    </source>
</evidence>
<accession>A0ABU5JE04</accession>
<organism evidence="2 3">
    <name type="scientific">Micromonospora sicca</name>
    <dbReference type="NCBI Taxonomy" id="2202420"/>
    <lineage>
        <taxon>Bacteria</taxon>
        <taxon>Bacillati</taxon>
        <taxon>Actinomycetota</taxon>
        <taxon>Actinomycetes</taxon>
        <taxon>Micromonosporales</taxon>
        <taxon>Micromonosporaceae</taxon>
        <taxon>Micromonospora</taxon>
    </lineage>
</organism>
<dbReference type="InterPro" id="IPR006059">
    <property type="entry name" value="SBP"/>
</dbReference>
<reference evidence="2 3" key="1">
    <citation type="submission" date="2023-12" db="EMBL/GenBank/DDBJ databases">
        <title>Micromonospora sp. nov., isolated from Atacama Desert.</title>
        <authorList>
            <person name="Carro L."/>
            <person name="Golinska P."/>
            <person name="Klenk H.-P."/>
            <person name="Goodfellow M."/>
        </authorList>
    </citation>
    <scope>NUCLEOTIDE SEQUENCE [LARGE SCALE GENOMIC DNA]</scope>
    <source>
        <strain evidence="2 3">4G53</strain>
    </source>
</reference>
<sequence length="387" mass="41675">MTCEVATSDEHAGGTVPTTTKVVEMHIHLRTATVISVISVALTSLLTACGGSNGEAGGGTNAAATAFTYTGSDRDTYLADCAKKEGSVTWYTSLAGGVIDDMIKAFNEKYPDVKVKTFRGDESDITSRVVQESQADRLQGDILELSSDAYRELADIGALATFTSPVTAKYSERFTLKNDEGKILGIGDRASYVSFAYNTNKVPEADVPKTLDDLLKPALKGKLALTDSTTGVRFIGNVLTTLGEDAGKAYLKKLGEQNIRIESVSGSALAGLIAKGEVASSPGIFRNHAQQLIKDNSPIKWVAIEPVTANVGYAGVFAKAPHPCAAMLLTDMLLSEDGGKIYEKKQYPRPDEDLGFRSWVPDETYKTAKDYEKAFTTWQELFEKTFS</sequence>
<dbReference type="RefSeq" id="WP_322440881.1">
    <property type="nucleotide sequence ID" value="NZ_JAXOTQ010000017.1"/>
</dbReference>
<evidence type="ECO:0000313" key="3">
    <source>
        <dbReference type="Proteomes" id="UP001290101"/>
    </source>
</evidence>
<dbReference type="Gene3D" id="3.40.190.10">
    <property type="entry name" value="Periplasmic binding protein-like II"/>
    <property type="match status" value="2"/>
</dbReference>
<dbReference type="SUPFAM" id="SSF53850">
    <property type="entry name" value="Periplasmic binding protein-like II"/>
    <property type="match status" value="1"/>
</dbReference>
<dbReference type="EMBL" id="JAXOTQ010000017">
    <property type="protein sequence ID" value="MDZ5490815.1"/>
    <property type="molecule type" value="Genomic_DNA"/>
</dbReference>
<keyword evidence="1" id="KW-0732">Signal</keyword>
<dbReference type="PANTHER" id="PTHR30006:SF2">
    <property type="entry name" value="ABC TRANSPORTER SUBSTRATE-BINDING PROTEIN"/>
    <property type="match status" value="1"/>
</dbReference>
<proteinExistence type="predicted"/>
<gene>
    <name evidence="2" type="ORF">U2F25_15300</name>
</gene>
<dbReference type="PANTHER" id="PTHR30006">
    <property type="entry name" value="THIAMINE-BINDING PERIPLASMIC PROTEIN-RELATED"/>
    <property type="match status" value="1"/>
</dbReference>